<feature type="transmembrane region" description="Helical" evidence="2">
    <location>
        <begin position="130"/>
        <end position="148"/>
    </location>
</feature>
<feature type="region of interest" description="Disordered" evidence="1">
    <location>
        <begin position="223"/>
        <end position="282"/>
    </location>
</feature>
<evidence type="ECO:0000256" key="1">
    <source>
        <dbReference type="SAM" id="MobiDB-lite"/>
    </source>
</evidence>
<feature type="transmembrane region" description="Helical" evidence="2">
    <location>
        <begin position="160"/>
        <end position="182"/>
    </location>
</feature>
<feature type="region of interest" description="Disordered" evidence="1">
    <location>
        <begin position="1"/>
        <end position="22"/>
    </location>
</feature>
<accession>A0A543AXP3</accession>
<gene>
    <name evidence="3" type="ORF">FB566_2878</name>
</gene>
<evidence type="ECO:0000313" key="4">
    <source>
        <dbReference type="Proteomes" id="UP000317043"/>
    </source>
</evidence>
<evidence type="ECO:0000313" key="3">
    <source>
        <dbReference type="EMBL" id="TQL77320.1"/>
    </source>
</evidence>
<dbReference type="InParanoid" id="A0A543AXP3"/>
<feature type="transmembrane region" description="Helical" evidence="2">
    <location>
        <begin position="65"/>
        <end position="87"/>
    </location>
</feature>
<dbReference type="Proteomes" id="UP000317043">
    <property type="component" value="Unassembled WGS sequence"/>
</dbReference>
<keyword evidence="2" id="KW-1133">Transmembrane helix</keyword>
<comment type="caution">
    <text evidence="3">The sequence shown here is derived from an EMBL/GenBank/DDBJ whole genome shotgun (WGS) entry which is preliminary data.</text>
</comment>
<feature type="transmembrane region" description="Helical" evidence="2">
    <location>
        <begin position="99"/>
        <end position="118"/>
    </location>
</feature>
<reference evidence="3 4" key="1">
    <citation type="submission" date="2019-06" db="EMBL/GenBank/DDBJ databases">
        <title>Sequencing the genomes of 1000 actinobacteria strains.</title>
        <authorList>
            <person name="Klenk H.-P."/>
        </authorList>
    </citation>
    <scope>NUCLEOTIDE SEQUENCE [LARGE SCALE GENOMIC DNA]</scope>
    <source>
        <strain evidence="3 4">DSM 45928</strain>
    </source>
</reference>
<feature type="compositionally biased region" description="Pro residues" evidence="1">
    <location>
        <begin position="264"/>
        <end position="276"/>
    </location>
</feature>
<feature type="transmembrane region" description="Helical" evidence="2">
    <location>
        <begin position="35"/>
        <end position="53"/>
    </location>
</feature>
<evidence type="ECO:0008006" key="5">
    <source>
        <dbReference type="Google" id="ProtNLM"/>
    </source>
</evidence>
<sequence>MYPPPPTAPPPIPPPPMTAPSPSAAPHPLARIGTALWRLVVAASAFYGVYLIAYDPVRGWDKLHFLSQSGSLIAAICFAIIAITVVIPGGHRIEPAITYLRGALTSMMLLICIVSIFILDGGALDQTGFLFEHLITPLLVTADFIFVGRAQLRAKAWQPLTWIFIALGYMIYINMVGKAGSIYGGMLSAEKPTFLPYTAGFLAAAIALNYTVFGLTKLRGSIAGSNKPPQAPGPGMPPGGHPMPPQQFNQPPTQQPPFGQAPVGQPPFNQPPPQHPGYPQQR</sequence>
<proteinExistence type="predicted"/>
<keyword evidence="4" id="KW-1185">Reference proteome</keyword>
<feature type="transmembrane region" description="Helical" evidence="2">
    <location>
        <begin position="194"/>
        <end position="213"/>
    </location>
</feature>
<keyword evidence="2" id="KW-0812">Transmembrane</keyword>
<feature type="compositionally biased region" description="Pro residues" evidence="1">
    <location>
        <begin position="229"/>
        <end position="245"/>
    </location>
</feature>
<keyword evidence="2" id="KW-0472">Membrane</keyword>
<protein>
    <recommendedName>
        <fullName evidence="5">FAR-17a/AIG1-like protein</fullName>
    </recommendedName>
</protein>
<dbReference type="AlphaFoldDB" id="A0A543AXP3"/>
<organism evidence="3 4">
    <name type="scientific">Stackebrandtia endophytica</name>
    <dbReference type="NCBI Taxonomy" id="1496996"/>
    <lineage>
        <taxon>Bacteria</taxon>
        <taxon>Bacillati</taxon>
        <taxon>Actinomycetota</taxon>
        <taxon>Actinomycetes</taxon>
        <taxon>Glycomycetales</taxon>
        <taxon>Glycomycetaceae</taxon>
        <taxon>Stackebrandtia</taxon>
    </lineage>
</organism>
<feature type="compositionally biased region" description="Low complexity" evidence="1">
    <location>
        <begin position="246"/>
        <end position="263"/>
    </location>
</feature>
<name>A0A543AXP3_9ACTN</name>
<evidence type="ECO:0000256" key="2">
    <source>
        <dbReference type="SAM" id="Phobius"/>
    </source>
</evidence>
<dbReference type="EMBL" id="VFOW01000001">
    <property type="protein sequence ID" value="TQL77320.1"/>
    <property type="molecule type" value="Genomic_DNA"/>
</dbReference>